<keyword evidence="3" id="KW-1185">Reference proteome</keyword>
<proteinExistence type="predicted"/>
<accession>A0A6A7N580</accession>
<organism evidence="2 3">
    <name type="scientific">Rugamonas aquatica</name>
    <dbReference type="NCBI Taxonomy" id="2743357"/>
    <lineage>
        <taxon>Bacteria</taxon>
        <taxon>Pseudomonadati</taxon>
        <taxon>Pseudomonadota</taxon>
        <taxon>Betaproteobacteria</taxon>
        <taxon>Burkholderiales</taxon>
        <taxon>Oxalobacteraceae</taxon>
        <taxon>Telluria group</taxon>
        <taxon>Rugamonas</taxon>
    </lineage>
</organism>
<reference evidence="2 3" key="1">
    <citation type="submission" date="2019-10" db="EMBL/GenBank/DDBJ databases">
        <title>Two novel species isolated from a subtropical stream in China.</title>
        <authorList>
            <person name="Lu H."/>
        </authorList>
    </citation>
    <scope>NUCLEOTIDE SEQUENCE [LARGE SCALE GENOMIC DNA]</scope>
    <source>
        <strain evidence="2 3">FT29W</strain>
    </source>
</reference>
<dbReference type="RefSeq" id="WP_152839422.1">
    <property type="nucleotide sequence ID" value="NZ_WHUG01000007.1"/>
</dbReference>
<dbReference type="InterPro" id="IPR018873">
    <property type="entry name" value="KilA-N_DNA-bd_domain"/>
</dbReference>
<comment type="caution">
    <text evidence="2">The sequence shown here is derived from an EMBL/GenBank/DDBJ whole genome shotgun (WGS) entry which is preliminary data.</text>
</comment>
<dbReference type="Pfam" id="PF10543">
    <property type="entry name" value="ORF6N"/>
    <property type="match status" value="1"/>
</dbReference>
<protein>
    <submittedName>
        <fullName evidence="2">ORF6N domain-containing protein</fullName>
    </submittedName>
</protein>
<evidence type="ECO:0000259" key="1">
    <source>
        <dbReference type="Pfam" id="PF10543"/>
    </source>
</evidence>
<sequence>MNAKLTTPFCATNIASHIRVFREQKIMLDTDLANMYGVTTGSLVQSVKRNLDRFPVDFMFQLDTSEWEGLRSQIVISNPTRGGRRYAPYAFTEQGVAMLSSVLNSPQAIAVNIEIMRTFVRLRETATTNKEVLLRINDLESKTALLSSKHDELTQDTYLHIKQIFEVIRDLRASPPQKPKRPIGFVTPDEK</sequence>
<name>A0A6A7N580_9BURK</name>
<evidence type="ECO:0000313" key="2">
    <source>
        <dbReference type="EMBL" id="MQA40223.1"/>
    </source>
</evidence>
<evidence type="ECO:0000313" key="3">
    <source>
        <dbReference type="Proteomes" id="UP000440498"/>
    </source>
</evidence>
<feature type="domain" description="KilA-N DNA-binding" evidence="1">
    <location>
        <begin position="17"/>
        <end position="102"/>
    </location>
</feature>
<dbReference type="EMBL" id="WHUG01000007">
    <property type="protein sequence ID" value="MQA40223.1"/>
    <property type="molecule type" value="Genomic_DNA"/>
</dbReference>
<dbReference type="Proteomes" id="UP000440498">
    <property type="component" value="Unassembled WGS sequence"/>
</dbReference>
<gene>
    <name evidence="2" type="ORF">GEV02_18900</name>
</gene>
<dbReference type="AlphaFoldDB" id="A0A6A7N580"/>